<evidence type="ECO:0000313" key="2">
    <source>
        <dbReference type="EMBL" id="VUZ85788.1"/>
    </source>
</evidence>
<feature type="region of interest" description="Disordered" evidence="1">
    <location>
        <begin position="1"/>
        <end position="61"/>
    </location>
</feature>
<evidence type="ECO:0000256" key="1">
    <source>
        <dbReference type="SAM" id="MobiDB-lite"/>
    </source>
</evidence>
<dbReference type="EMBL" id="CABIKM010000033">
    <property type="protein sequence ID" value="VUZ85788.1"/>
    <property type="molecule type" value="Genomic_DNA"/>
</dbReference>
<accession>A0A564ZML1</accession>
<sequence length="61" mass="6876">MAGKFQPYRGEKRRKEVARKAKQDEKLRKRLERKDGTLGAAEEVPGEEAPPTEELPPDADA</sequence>
<dbReference type="AlphaFoldDB" id="A0A564ZML1"/>
<proteinExistence type="predicted"/>
<reference evidence="2 3" key="1">
    <citation type="submission" date="2019-07" db="EMBL/GenBank/DDBJ databases">
        <authorList>
            <person name="Cremers G."/>
        </authorList>
    </citation>
    <scope>NUCLEOTIDE SEQUENCE [LARGE SCALE GENOMIC DNA]</scope>
</reference>
<feature type="compositionally biased region" description="Low complexity" evidence="1">
    <location>
        <begin position="40"/>
        <end position="49"/>
    </location>
</feature>
<protein>
    <submittedName>
        <fullName evidence="2">Uncharacterized protein</fullName>
    </submittedName>
</protein>
<feature type="compositionally biased region" description="Basic and acidic residues" evidence="1">
    <location>
        <begin position="9"/>
        <end position="36"/>
    </location>
</feature>
<keyword evidence="3" id="KW-1185">Reference proteome</keyword>
<name>A0A564ZML1_9BACT</name>
<dbReference type="Proteomes" id="UP000334340">
    <property type="component" value="Unassembled WGS sequence"/>
</dbReference>
<gene>
    <name evidence="2" type="ORF">MELA_02173</name>
</gene>
<organism evidence="2 3">
    <name type="scientific">Candidatus Methylomirabilis lanthanidiphila</name>
    <dbReference type="NCBI Taxonomy" id="2211376"/>
    <lineage>
        <taxon>Bacteria</taxon>
        <taxon>Candidatus Methylomirabilota</taxon>
        <taxon>Candidatus Methylomirabilia</taxon>
        <taxon>Candidatus Methylomirabilales</taxon>
        <taxon>Candidatus Methylomirabilaceae</taxon>
        <taxon>Candidatus Methylomirabilis</taxon>
    </lineage>
</organism>
<evidence type="ECO:0000313" key="3">
    <source>
        <dbReference type="Proteomes" id="UP000334340"/>
    </source>
</evidence>